<feature type="region of interest" description="Disordered" evidence="2">
    <location>
        <begin position="1483"/>
        <end position="1534"/>
    </location>
</feature>
<feature type="compositionally biased region" description="Basic and acidic residues" evidence="2">
    <location>
        <begin position="741"/>
        <end position="753"/>
    </location>
</feature>
<feature type="compositionally biased region" description="Basic and acidic residues" evidence="2">
    <location>
        <begin position="287"/>
        <end position="304"/>
    </location>
</feature>
<feature type="compositionally biased region" description="Acidic residues" evidence="2">
    <location>
        <begin position="710"/>
        <end position="720"/>
    </location>
</feature>
<feature type="compositionally biased region" description="Polar residues" evidence="2">
    <location>
        <begin position="2520"/>
        <end position="2529"/>
    </location>
</feature>
<sequence length="2640" mass="284774">MDHLFVSPSDGEDDNQRSSANFQSARSSLLFGWSKRPSQEENTQKTPVGGRAEQAGKGRSFSAPRVSVGVSGTAGDCPEVFGHPSLLQPEDPTRARSQPRVLQSHEASNGGPASLGSNFDFVSFMRAEQRERRRVFSRTNSSCSRRAASARSRRAESAARAAADGASTPNSACGAPTPPSGPGRRRSTSSSSSRHPRQNTTRDDGSAAAAVPGLGEQGGDMSLRDLLDLYKKNAPTSSSTAKSAKDKEETGDEDTARKGTNRTRGSGRRRQVDPQSPFAPILSTSPEADRDTETEREGEQKEGGNRAARTCVRRRRTPYLQPAEGCNPFPTPNPHIGPPRRPTPSPAVRVPPVFSTSTESRGRLLFPCSSCQRHPTQQQQDEEQSHPLPGSGHLLVCPSSPFALAFPEGVTNQNASPPFPTKVPVPSLKTVPPHSGIQTSAQVSYSAIHLRREARSLQHQSCTSRRQREGGMETERRSKERQQKPPSSSRLPSQPGSSPRCRSVPPLSVCASSVVGSGSEPPQSRRPCPMGGTLSSACGGVRVSGNVPFAGQPGGLHSASVTGERVIERAIHSAPTPLVRMSRSQQPTRDTDRLEEDVCEGDGIRSQEEQGCKEEALGGSAKKPNLSPHLPRAAPLSRRDWEASLVSRFPRDSSDGGTARSQSCECIDSSLPTKTGLLSVSLPAPPSLQKESVGKQDHEKEGSEEGAEREGEEEEDDDDVVFLHSPGPLPESGPSSVSAESGREDEGQHKEVEGQVGSLSDCESGRSDQGFVGGGEEGEKEREQWWRATVESKDREIALLRQLLEEERKGRAVALSTAGAEVRRLALKREEDAAVLAATRRDLQEAVQMAEEAKAAKEALEQSVGQVTTGTEEGGGEGSSSATSTDQGKEKGKDVVQPEAETNRLAESQSAIARLEEARDAAEACAKMETEKRGLAETAAQVLRVDIDRLRTVLFHTEADLRMALQQFAVTSQELTLWRERADCLDRQLADVIESNEGGKGEGSIRKEGEGRLGAASTDEQSGDVASASRLNEKRHEVDGEEGKDASRSLVEQKDAEPESSSPPPVPVGAGGEEEDADGLMRGGEGDKERPEEGLGSSPPSPAPPSPSVEVLEEALETSKSREDSLLQLFIEKDEEIQKLACRQALLEGERSEQQRTMKRLQVDLSCASEKLAILELQMRATKFPPHAPLSPLSRHLQKNKAEEAAEPVDGKSGAVCSSEELTYRKDSQTDDWADLTVQEEAEGEGGAEGEEGTERRDGEEEDAMPQERISSPPAVHRQAGFLKSQHRSPSLQSRSPVPPLPLARLQNQQQSCIRRPREGRETERERRRGGYDAPTISSSQRRRREPSLSARPASPLGVKVMHKGRTHPPASDRPPQNLHTDLSSRQRREYSSSAGMGPHCPGASTGVLRGLLTPLLDLLRGPGRHLNELREEGLGGEGAKEMEKTREGEGGTAHSRTELFPKLRLGSVPPTANALCEIPVSSASVTRSDAPRSGEPHDATPAVPSKACTGSSSVTKRSGVASRLGGAGGQRNHVGVMEGEFTMEPNRSRKSLLLRRGNSRKGLRERSRWLDLTPTRLPTSGTCSVADRGYLRGGLSSSFRISSPSPAIERLMENSERGTRSASMGRRERDLERRGGNGGGASQISSFRLCDKTERVLQEIVRQRSLRLSQRQLQTDQIDIDQEETEKPKIHPKHTTLFILSQKMNEKEGKPQARTKGTKGKTSQRWKSKTFRAAVRPPSSVLHPHRPSALSSLPWPFHSLSSNQQEQQPRSEETPREGKVEGETLPSHHHALVGHGFESTPRHRDTQNPHSHTPVSPQRLQTNGKAATNIQRKKGHSLPPPSLLQAMPRTALPILPTTFAPPSRHTVGICAPLSEGRKMNQAPPRKRTDLPPPLSARGPPPPQHQHRPVPFFYGRHGVVSLAYSLVSPRVWGPLSLTSPKFPVCPLHLNPPHKLWTQNYKRHPPQATGIPSVPLPFPPPAGSQPMSSPPIVRTAQSISTAAQETSRHKMSPTPVQMPTRQTVPHPPPPLLHARAFTFHLPTRLTAPPRPLPNRSPVPVPAVHPALRRVAAQRPPNFGLSADDSMTSAATQKRKRRAASREGEPMTSLLDALLSARRASASPPAGVSGHTQETEAELPSVSNIVQISDGVPCRSATRGRVCVPFPLGMPPPPPFCVPAAVPSPAPPLYTYAQTAPLSSPTQCTPRGMQLQWAPTPTALFSSPPPPQTARPEVSVSAPPVDAKSAAFHEGNNMKLSRASPVSLSANQIGHRVPVGLSLSLAPTAEDAQQKVPSPFPPALFFPHPSPRDNVGGPMKSTGGVSFRVPGGPSRGALPVPCPSRPPFESLQQALPLPLEVEKEARARAQQGETKRKGPRKGMRPHVPQQASSFHPFEPRSAEFDLSLEGGEDSTPTPKEMEGRSRPSTNRERREKVEGEREETAPPDSHDEAEQKPESALLLAKKGSRPVRTPLPQSSGALWAAQLREEGGMSGPSGGIVKAASSANKKGGPGGRRRLQLKETSSRLVSETPSAPQAAASVGTHEHKGEAVQGGPFVDPQRGDGEEQLPSGGKGRKKRSTGVRKTRGGVNRPAFLCSVLDGTRKGCEKHSERTSEFHNTGEAQGASVEERTLGRINRDLDEICLN</sequence>
<feature type="compositionally biased region" description="Polar residues" evidence="2">
    <location>
        <begin position="369"/>
        <end position="379"/>
    </location>
</feature>
<feature type="region of interest" description="Disordered" evidence="2">
    <location>
        <begin position="2072"/>
        <end position="2140"/>
    </location>
</feature>
<keyword evidence="1" id="KW-0175">Coiled coil</keyword>
<feature type="compositionally biased region" description="Low complexity" evidence="2">
    <location>
        <begin position="137"/>
        <end position="150"/>
    </location>
</feature>
<feature type="compositionally biased region" description="Basic and acidic residues" evidence="2">
    <location>
        <begin position="1770"/>
        <end position="1783"/>
    </location>
</feature>
<feature type="compositionally biased region" description="Basic residues" evidence="2">
    <location>
        <begin position="1717"/>
        <end position="1731"/>
    </location>
</feature>
<accession>A0A0G4GLL8</accession>
<feature type="compositionally biased region" description="Polar residues" evidence="2">
    <location>
        <begin position="1760"/>
        <end position="1769"/>
    </location>
</feature>
<feature type="compositionally biased region" description="Low complexity" evidence="2">
    <location>
        <begin position="2107"/>
        <end position="2121"/>
    </location>
</feature>
<feature type="compositionally biased region" description="Basic residues" evidence="2">
    <location>
        <begin position="2568"/>
        <end position="2581"/>
    </location>
</feature>
<dbReference type="VEuPathDB" id="CryptoDB:Cvel_22427"/>
<feature type="compositionally biased region" description="Polar residues" evidence="2">
    <location>
        <begin position="1809"/>
        <end position="1831"/>
    </location>
</feature>
<feature type="compositionally biased region" description="Basic and acidic residues" evidence="2">
    <location>
        <begin position="692"/>
        <end position="709"/>
    </location>
</feature>
<feature type="region of interest" description="Disordered" evidence="2">
    <location>
        <begin position="2359"/>
        <end position="2627"/>
    </location>
</feature>
<evidence type="ECO:0000256" key="1">
    <source>
        <dbReference type="SAM" id="Coils"/>
    </source>
</evidence>
<evidence type="ECO:0000256" key="2">
    <source>
        <dbReference type="SAM" id="MobiDB-lite"/>
    </source>
</evidence>
<feature type="compositionally biased region" description="Basic residues" evidence="2">
    <location>
        <begin position="259"/>
        <end position="269"/>
    </location>
</feature>
<feature type="region of interest" description="Disordered" evidence="2">
    <location>
        <begin position="1874"/>
        <end position="1905"/>
    </location>
</feature>
<feature type="compositionally biased region" description="Basic and acidic residues" evidence="2">
    <location>
        <begin position="1084"/>
        <end position="1093"/>
    </location>
</feature>
<feature type="compositionally biased region" description="Polar residues" evidence="2">
    <location>
        <begin position="655"/>
        <end position="664"/>
    </location>
</feature>
<protein>
    <submittedName>
        <fullName evidence="3">Uncharacterized protein</fullName>
    </submittedName>
</protein>
<feature type="region of interest" description="Disordered" evidence="2">
    <location>
        <begin position="579"/>
        <end position="783"/>
    </location>
</feature>
<feature type="compositionally biased region" description="Polar residues" evidence="2">
    <location>
        <begin position="17"/>
        <end position="27"/>
    </location>
</feature>
<feature type="region of interest" description="Disordered" evidence="2">
    <location>
        <begin position="2325"/>
        <end position="2344"/>
    </location>
</feature>
<feature type="compositionally biased region" description="Basic and acidic residues" evidence="2">
    <location>
        <begin position="466"/>
        <end position="483"/>
    </location>
</feature>
<feature type="compositionally biased region" description="Basic and acidic residues" evidence="2">
    <location>
        <begin position="1611"/>
        <end position="1636"/>
    </location>
</feature>
<feature type="region of interest" description="Disordered" evidence="2">
    <location>
        <begin position="1702"/>
        <end position="1842"/>
    </location>
</feature>
<reference evidence="3" key="1">
    <citation type="submission" date="2014-11" db="EMBL/GenBank/DDBJ databases">
        <authorList>
            <person name="Otto D Thomas"/>
            <person name="Naeem Raeece"/>
        </authorList>
    </citation>
    <scope>NUCLEOTIDE SEQUENCE</scope>
</reference>
<feature type="compositionally biased region" description="Basic and acidic residues" evidence="2">
    <location>
        <begin position="602"/>
        <end position="616"/>
    </location>
</feature>
<feature type="coiled-coil region" evidence="1">
    <location>
        <begin position="905"/>
        <end position="932"/>
    </location>
</feature>
<organism evidence="3">
    <name type="scientific">Chromera velia CCMP2878</name>
    <dbReference type="NCBI Taxonomy" id="1169474"/>
    <lineage>
        <taxon>Eukaryota</taxon>
        <taxon>Sar</taxon>
        <taxon>Alveolata</taxon>
        <taxon>Colpodellida</taxon>
        <taxon>Chromeraceae</taxon>
        <taxon>Chromera</taxon>
    </lineage>
</organism>
<feature type="compositionally biased region" description="Basic and acidic residues" evidence="2">
    <location>
        <begin position="1316"/>
        <end position="1331"/>
    </location>
</feature>
<feature type="compositionally biased region" description="Acidic residues" evidence="2">
    <location>
        <begin position="1230"/>
        <end position="1252"/>
    </location>
</feature>
<feature type="compositionally biased region" description="Basic and acidic residues" evidence="2">
    <location>
        <begin position="1031"/>
        <end position="1057"/>
    </location>
</feature>
<feature type="compositionally biased region" description="Basic and acidic residues" evidence="2">
    <location>
        <begin position="222"/>
        <end position="231"/>
    </location>
</feature>
<feature type="compositionally biased region" description="Low complexity" evidence="2">
    <location>
        <begin position="158"/>
        <end position="167"/>
    </location>
</feature>
<name>A0A0G4GLL8_9ALVE</name>
<feature type="compositionally biased region" description="Polar residues" evidence="2">
    <location>
        <begin position="436"/>
        <end position="445"/>
    </location>
</feature>
<feature type="region of interest" description="Disordered" evidence="2">
    <location>
        <begin position="2002"/>
        <end position="2022"/>
    </location>
</feature>
<feature type="compositionally biased region" description="Basic and acidic residues" evidence="2">
    <location>
        <begin position="2413"/>
        <end position="2451"/>
    </location>
</feature>
<feature type="region of interest" description="Disordered" evidence="2">
    <location>
        <begin position="1"/>
        <end position="531"/>
    </location>
</feature>
<feature type="region of interest" description="Disordered" evidence="2">
    <location>
        <begin position="996"/>
        <end position="1121"/>
    </location>
</feature>
<feature type="compositionally biased region" description="Pro residues" evidence="2">
    <location>
        <begin position="329"/>
        <end position="345"/>
    </location>
</feature>
<feature type="region of interest" description="Disordered" evidence="2">
    <location>
        <begin position="1607"/>
        <end position="1647"/>
    </location>
</feature>
<feature type="compositionally biased region" description="Pro residues" evidence="2">
    <location>
        <begin position="1891"/>
        <end position="1904"/>
    </location>
</feature>
<gene>
    <name evidence="3" type="ORF">Cvel_22427</name>
</gene>
<proteinExistence type="predicted"/>
<feature type="region of interest" description="Disordered" evidence="2">
    <location>
        <begin position="859"/>
        <end position="905"/>
    </location>
</feature>
<feature type="compositionally biased region" description="Basic and acidic residues" evidence="2">
    <location>
        <begin position="2596"/>
        <end position="2610"/>
    </location>
</feature>
<feature type="compositionally biased region" description="Basic and acidic residues" evidence="2">
    <location>
        <begin position="887"/>
        <end position="904"/>
    </location>
</feature>
<feature type="compositionally biased region" description="Polar residues" evidence="2">
    <location>
        <begin position="2013"/>
        <end position="2022"/>
    </location>
</feature>
<feature type="compositionally biased region" description="Basic and acidic residues" evidence="2">
    <location>
        <begin position="1490"/>
        <end position="1499"/>
    </location>
</feature>
<dbReference type="EMBL" id="CDMZ01001329">
    <property type="protein sequence ID" value="CEM30973.1"/>
    <property type="molecule type" value="Genomic_DNA"/>
</dbReference>
<evidence type="ECO:0000313" key="3">
    <source>
        <dbReference type="EMBL" id="CEM30973.1"/>
    </source>
</evidence>
<feature type="region of interest" description="Disordered" evidence="2">
    <location>
        <begin position="1184"/>
        <end position="1402"/>
    </location>
</feature>
<feature type="compositionally biased region" description="Low complexity" evidence="2">
    <location>
        <begin position="484"/>
        <end position="500"/>
    </location>
</feature>
<feature type="compositionally biased region" description="Basic and acidic residues" evidence="2">
    <location>
        <begin position="997"/>
        <end position="1011"/>
    </location>
</feature>